<name>A0A2K8TAE9_9NOSO</name>
<evidence type="ECO:0000313" key="2">
    <source>
        <dbReference type="Proteomes" id="UP000232003"/>
    </source>
</evidence>
<sequence>MIIPFDLQAKVTATDGKECIISTAYVEIIQILTSKELAFADPELRGTLDMIAEGGGFCGEGVDKFLSDVLDELQDWEFVKEVDDGEDVYWVLTQKGILLKAEL</sequence>
<keyword evidence="1" id="KW-0614">Plasmid</keyword>
<geneLocation type="plasmid" evidence="2">
    <name>pnfsy08</name>
</geneLocation>
<keyword evidence="2" id="KW-1185">Reference proteome</keyword>
<reference evidence="1 2" key="1">
    <citation type="submission" date="2017-11" db="EMBL/GenBank/DDBJ databases">
        <title>Complete genome of a free-living desiccation-tolerant cyanobacterium and its photosynthetic adaptation to extreme terrestrial habitat.</title>
        <authorList>
            <person name="Shang J."/>
        </authorList>
    </citation>
    <scope>NUCLEOTIDE SEQUENCE [LARGE SCALE GENOMIC DNA]</scope>
    <source>
        <strain evidence="1 2">CCNUN1</strain>
        <plasmid evidence="2">pnfsy08</plasmid>
    </source>
</reference>
<dbReference type="AlphaFoldDB" id="A0A2K8TAE9"/>
<dbReference type="KEGG" id="nfl:COO91_10799"/>
<evidence type="ECO:0000313" key="1">
    <source>
        <dbReference type="EMBL" id="AUB44563.1"/>
    </source>
</evidence>
<protein>
    <submittedName>
        <fullName evidence="1">Uncharacterized protein</fullName>
    </submittedName>
</protein>
<dbReference type="OrthoDB" id="486929at2"/>
<dbReference type="RefSeq" id="WP_100904222.1">
    <property type="nucleotide sequence ID" value="NZ_CAWNNC010000009.1"/>
</dbReference>
<dbReference type="Proteomes" id="UP000232003">
    <property type="component" value="Plasmid pNFSY08"/>
</dbReference>
<accession>A0A2K8TAE9</accession>
<organism evidence="1 2">
    <name type="scientific">Nostoc flagelliforme CCNUN1</name>
    <dbReference type="NCBI Taxonomy" id="2038116"/>
    <lineage>
        <taxon>Bacteria</taxon>
        <taxon>Bacillati</taxon>
        <taxon>Cyanobacteriota</taxon>
        <taxon>Cyanophyceae</taxon>
        <taxon>Nostocales</taxon>
        <taxon>Nostocaceae</taxon>
        <taxon>Nostoc</taxon>
    </lineage>
</organism>
<gene>
    <name evidence="1" type="ORF">COO91_10799</name>
</gene>
<dbReference type="EMBL" id="CP024793">
    <property type="protein sequence ID" value="AUB44563.1"/>
    <property type="molecule type" value="Genomic_DNA"/>
</dbReference>
<proteinExistence type="predicted"/>